<gene>
    <name evidence="3" type="ORF">JXQ802_LOCUS18299</name>
</gene>
<dbReference type="CDD" id="cd05819">
    <property type="entry name" value="NHL"/>
    <property type="match status" value="1"/>
</dbReference>
<dbReference type="GO" id="GO:0008270">
    <property type="term" value="F:zinc ion binding"/>
    <property type="evidence" value="ECO:0007669"/>
    <property type="project" value="UniProtKB-KW"/>
</dbReference>
<evidence type="ECO:0000313" key="3">
    <source>
        <dbReference type="EMBL" id="CAF1083315.1"/>
    </source>
</evidence>
<dbReference type="SUPFAM" id="SSF101898">
    <property type="entry name" value="NHL repeat"/>
    <property type="match status" value="1"/>
</dbReference>
<reference evidence="3" key="1">
    <citation type="submission" date="2021-02" db="EMBL/GenBank/DDBJ databases">
        <authorList>
            <person name="Nowell W R."/>
        </authorList>
    </citation>
    <scope>NUCLEOTIDE SEQUENCE</scope>
</reference>
<dbReference type="Proteomes" id="UP000663870">
    <property type="component" value="Unassembled WGS sequence"/>
</dbReference>
<organism evidence="3 4">
    <name type="scientific">Rotaria sordida</name>
    <dbReference type="NCBI Taxonomy" id="392033"/>
    <lineage>
        <taxon>Eukaryota</taxon>
        <taxon>Metazoa</taxon>
        <taxon>Spiralia</taxon>
        <taxon>Gnathifera</taxon>
        <taxon>Rotifera</taxon>
        <taxon>Eurotatoria</taxon>
        <taxon>Bdelloidea</taxon>
        <taxon>Philodinida</taxon>
        <taxon>Philodinidae</taxon>
        <taxon>Rotaria</taxon>
    </lineage>
</organism>
<accession>A0A814MVF3</accession>
<proteinExistence type="predicted"/>
<keyword evidence="4" id="KW-1185">Reference proteome</keyword>
<dbReference type="PANTHER" id="PTHR24104">
    <property type="entry name" value="E3 UBIQUITIN-PROTEIN LIGASE NHLRC1-RELATED"/>
    <property type="match status" value="1"/>
</dbReference>
<name>A0A814MVF3_9BILA</name>
<dbReference type="AlphaFoldDB" id="A0A814MVF3"/>
<evidence type="ECO:0000256" key="2">
    <source>
        <dbReference type="PROSITE-ProRule" id="PRU00504"/>
    </source>
</evidence>
<dbReference type="PROSITE" id="PS51125">
    <property type="entry name" value="NHL"/>
    <property type="match status" value="1"/>
</dbReference>
<dbReference type="InterPro" id="IPR001258">
    <property type="entry name" value="NHL_repeat"/>
</dbReference>
<dbReference type="Gene3D" id="2.40.10.500">
    <property type="match status" value="1"/>
</dbReference>
<dbReference type="PANTHER" id="PTHR24104:SF25">
    <property type="entry name" value="PROTEIN LIN-41"/>
    <property type="match status" value="1"/>
</dbReference>
<dbReference type="EMBL" id="CAJNOL010000478">
    <property type="protein sequence ID" value="CAF1083315.1"/>
    <property type="molecule type" value="Genomic_DNA"/>
</dbReference>
<evidence type="ECO:0000313" key="4">
    <source>
        <dbReference type="Proteomes" id="UP000663870"/>
    </source>
</evidence>
<dbReference type="Gene3D" id="2.120.10.30">
    <property type="entry name" value="TolB, C-terminal domain"/>
    <property type="match status" value="2"/>
</dbReference>
<evidence type="ECO:0008006" key="5">
    <source>
        <dbReference type="Google" id="ProtNLM"/>
    </source>
</evidence>
<dbReference type="InterPro" id="IPR050952">
    <property type="entry name" value="TRIM-NHL_E3_ligases"/>
</dbReference>
<keyword evidence="1" id="KW-0677">Repeat</keyword>
<comment type="caution">
    <text evidence="3">The sequence shown here is derived from an EMBL/GenBank/DDBJ whole genome shotgun (WGS) entry which is preliminary data.</text>
</comment>
<evidence type="ECO:0000256" key="1">
    <source>
        <dbReference type="ARBA" id="ARBA00022737"/>
    </source>
</evidence>
<sequence>MRKISSKFETVFKLRTPTKNTKLINVNNGQHFYKESSECPGNLKWSRTATTIIGNGYGSGFNQLSLPTGLFLEPKTQILYISDNSNNRIQKRYPNGEIKTAAGQANGTGGTTADTLWNPVDVFADENENVFVADSSNQRIQLWKKNAKSGRTVAGNGTRGSALNEFGYPSRVLLDSKKNIIVADTQNERITRWPSTFDPRTSVGTIMAGGNGAGLNPDQLNNPFGLYYDEPNQIFYISNHDSHSITQWFIGDYEPHNIYAGIPGRFGNSSAQLFYPEGITLDSYGNLYVADCQNNRIQMFCPNSVFGITIAGNGQSGNSSYELSFPGDVAFDSELNLYVSDTFNSRIQKFQRIQ</sequence>
<dbReference type="InterPro" id="IPR011042">
    <property type="entry name" value="6-blade_b-propeller_TolB-like"/>
</dbReference>
<dbReference type="Pfam" id="PF01436">
    <property type="entry name" value="NHL"/>
    <property type="match status" value="2"/>
</dbReference>
<protein>
    <recommendedName>
        <fullName evidence="5">NHL repeat-containing protein</fullName>
    </recommendedName>
</protein>
<feature type="repeat" description="NHL" evidence="2">
    <location>
        <begin position="260"/>
        <end position="303"/>
    </location>
</feature>